<name>A0A545U027_9GAMM</name>
<dbReference type="InterPro" id="IPR023385">
    <property type="entry name" value="YopX-like_C"/>
</dbReference>
<organism evidence="2 3">
    <name type="scientific">Aliikangiella coralliicola</name>
    <dbReference type="NCBI Taxonomy" id="2592383"/>
    <lineage>
        <taxon>Bacteria</taxon>
        <taxon>Pseudomonadati</taxon>
        <taxon>Pseudomonadota</taxon>
        <taxon>Gammaproteobacteria</taxon>
        <taxon>Oceanospirillales</taxon>
        <taxon>Pleioneaceae</taxon>
        <taxon>Aliikangiella</taxon>
    </lineage>
</organism>
<dbReference type="EMBL" id="VIKS01000015">
    <property type="protein sequence ID" value="TQV82817.1"/>
    <property type="molecule type" value="Genomic_DNA"/>
</dbReference>
<accession>A0A545U027</accession>
<evidence type="ECO:0000259" key="1">
    <source>
        <dbReference type="Pfam" id="PF09643"/>
    </source>
</evidence>
<dbReference type="RefSeq" id="WP_142934466.1">
    <property type="nucleotide sequence ID" value="NZ_ML660171.1"/>
</dbReference>
<comment type="caution">
    <text evidence="2">The sequence shown here is derived from an EMBL/GenBank/DDBJ whole genome shotgun (WGS) entry which is preliminary data.</text>
</comment>
<evidence type="ECO:0000313" key="2">
    <source>
        <dbReference type="EMBL" id="TQV82817.1"/>
    </source>
</evidence>
<reference evidence="2 3" key="1">
    <citation type="submission" date="2019-07" db="EMBL/GenBank/DDBJ databases">
        <title>Draft genome for Aliikangiella sp. M105.</title>
        <authorList>
            <person name="Wang G."/>
        </authorList>
    </citation>
    <scope>NUCLEOTIDE SEQUENCE [LARGE SCALE GENOMIC DNA]</scope>
    <source>
        <strain evidence="2 3">M105</strain>
    </source>
</reference>
<feature type="domain" description="YopX protein" evidence="1">
    <location>
        <begin position="2"/>
        <end position="118"/>
    </location>
</feature>
<dbReference type="AlphaFoldDB" id="A0A545U027"/>
<dbReference type="SUPFAM" id="SSF159006">
    <property type="entry name" value="YopX-like"/>
    <property type="match status" value="1"/>
</dbReference>
<sequence length="121" mass="13927">MKFKAFDKAKKVWLYNIYVSADGRIFHKEGDNLTVRINVELVYSPGFKYSNGTIVYQGDIVKSSWYDYNLEVTFDPSICCFALLNHKTGHTMQLTKRSFEEQAFKKVGHAFENPEMIKGAA</sequence>
<keyword evidence="3" id="KW-1185">Reference proteome</keyword>
<dbReference type="InterPro" id="IPR019096">
    <property type="entry name" value="YopX_protein"/>
</dbReference>
<gene>
    <name evidence="2" type="ORF">FLL46_23910</name>
</gene>
<dbReference type="Proteomes" id="UP000315439">
    <property type="component" value="Unassembled WGS sequence"/>
</dbReference>
<dbReference type="Pfam" id="PF09643">
    <property type="entry name" value="YopX"/>
    <property type="match status" value="1"/>
</dbReference>
<dbReference type="Gene3D" id="2.30.30.290">
    <property type="entry name" value="YopX-like domains"/>
    <property type="match status" value="1"/>
</dbReference>
<proteinExistence type="predicted"/>
<evidence type="ECO:0000313" key="3">
    <source>
        <dbReference type="Proteomes" id="UP000315439"/>
    </source>
</evidence>
<protein>
    <recommendedName>
        <fullName evidence="1">YopX protein domain-containing protein</fullName>
    </recommendedName>
</protein>
<dbReference type="OrthoDB" id="1809393at2"/>